<reference evidence="2" key="1">
    <citation type="submission" date="2021-01" db="EMBL/GenBank/DDBJ databases">
        <authorList>
            <person name="Corre E."/>
            <person name="Pelletier E."/>
            <person name="Niang G."/>
            <person name="Scheremetjew M."/>
            <person name="Finn R."/>
            <person name="Kale V."/>
            <person name="Holt S."/>
            <person name="Cochrane G."/>
            <person name="Meng A."/>
            <person name="Brown T."/>
            <person name="Cohen L."/>
        </authorList>
    </citation>
    <scope>NUCLEOTIDE SEQUENCE</scope>
    <source>
        <strain evidence="2">SoJaBio B1-5/56/2</strain>
    </source>
</reference>
<evidence type="ECO:0000256" key="1">
    <source>
        <dbReference type="SAM" id="Coils"/>
    </source>
</evidence>
<organism evidence="2">
    <name type="scientific">Paramoeba aestuarina</name>
    <dbReference type="NCBI Taxonomy" id="180227"/>
    <lineage>
        <taxon>Eukaryota</taxon>
        <taxon>Amoebozoa</taxon>
        <taxon>Discosea</taxon>
        <taxon>Flabellinia</taxon>
        <taxon>Dactylopodida</taxon>
        <taxon>Paramoebidae</taxon>
        <taxon>Paramoeba</taxon>
    </lineage>
</organism>
<evidence type="ECO:0000313" key="2">
    <source>
        <dbReference type="EMBL" id="CAE2292027.1"/>
    </source>
</evidence>
<proteinExistence type="predicted"/>
<keyword evidence="1" id="KW-0175">Coiled coil</keyword>
<name>A0A7S4NJG4_9EUKA</name>
<accession>A0A7S4NJG4</accession>
<gene>
    <name evidence="2" type="ORF">NAES01612_LOCUS5633</name>
</gene>
<feature type="coiled-coil region" evidence="1">
    <location>
        <begin position="15"/>
        <end position="49"/>
    </location>
</feature>
<sequence length="116" mass="13342">MSSESSKSPDKKERLESARKVQAELRETLKELQDDIEVIRTHLANLGRKWLIAGEADEAKWEKEYDSQKASLSRLLKAYTWISDELRSIEDLRAERKTLCLRVSPPVNPSQSISQT</sequence>
<dbReference type="EMBL" id="HBKR01008494">
    <property type="protein sequence ID" value="CAE2292027.1"/>
    <property type="molecule type" value="Transcribed_RNA"/>
</dbReference>
<dbReference type="AlphaFoldDB" id="A0A7S4NJG4"/>
<protein>
    <submittedName>
        <fullName evidence="2">Uncharacterized protein</fullName>
    </submittedName>
</protein>